<dbReference type="AlphaFoldDB" id="A0A498N1T4"/>
<evidence type="ECO:0000313" key="1">
    <source>
        <dbReference type="EMBL" id="RXN26721.1"/>
    </source>
</evidence>
<evidence type="ECO:0000313" key="2">
    <source>
        <dbReference type="Proteomes" id="UP000290572"/>
    </source>
</evidence>
<proteinExistence type="predicted"/>
<keyword evidence="2" id="KW-1185">Reference proteome</keyword>
<dbReference type="GO" id="GO:0003743">
    <property type="term" value="F:translation initiation factor activity"/>
    <property type="evidence" value="ECO:0007669"/>
    <property type="project" value="UniProtKB-KW"/>
</dbReference>
<organism evidence="1 2">
    <name type="scientific">Labeo rohita</name>
    <name type="common">Indian major carp</name>
    <name type="synonym">Cyprinus rohita</name>
    <dbReference type="NCBI Taxonomy" id="84645"/>
    <lineage>
        <taxon>Eukaryota</taxon>
        <taxon>Metazoa</taxon>
        <taxon>Chordata</taxon>
        <taxon>Craniata</taxon>
        <taxon>Vertebrata</taxon>
        <taxon>Euteleostomi</taxon>
        <taxon>Actinopterygii</taxon>
        <taxon>Neopterygii</taxon>
        <taxon>Teleostei</taxon>
        <taxon>Ostariophysi</taxon>
        <taxon>Cypriniformes</taxon>
        <taxon>Cyprinidae</taxon>
        <taxon>Labeoninae</taxon>
        <taxon>Labeonini</taxon>
        <taxon>Labeo</taxon>
    </lineage>
</organism>
<keyword evidence="1" id="KW-0396">Initiation factor</keyword>
<comment type="caution">
    <text evidence="1">The sequence shown here is derived from an EMBL/GenBank/DDBJ whole genome shotgun (WGS) entry which is preliminary data.</text>
</comment>
<protein>
    <submittedName>
        <fullName evidence="1">Transcription initiation factor TFIID subunit 3-like protein</fullName>
    </submittedName>
</protein>
<keyword evidence="1" id="KW-0648">Protein biosynthesis</keyword>
<gene>
    <name evidence="1" type="ORF">ROHU_005666</name>
</gene>
<dbReference type="EMBL" id="QBIY01012180">
    <property type="protein sequence ID" value="RXN26721.1"/>
    <property type="molecule type" value="Genomic_DNA"/>
</dbReference>
<name>A0A498N1T4_LABRO</name>
<accession>A0A498N1T4</accession>
<reference evidence="1 2" key="1">
    <citation type="submission" date="2018-03" db="EMBL/GenBank/DDBJ databases">
        <title>Draft genome sequence of Rohu Carp (Labeo rohita).</title>
        <authorList>
            <person name="Das P."/>
            <person name="Kushwaha B."/>
            <person name="Joshi C.G."/>
            <person name="Kumar D."/>
            <person name="Nagpure N.S."/>
            <person name="Sahoo L."/>
            <person name="Das S.P."/>
            <person name="Bit A."/>
            <person name="Patnaik S."/>
            <person name="Meher P.K."/>
            <person name="Jayasankar P."/>
            <person name="Koringa P.G."/>
            <person name="Patel N.V."/>
            <person name="Hinsu A.T."/>
            <person name="Kumar R."/>
            <person name="Pandey M."/>
            <person name="Agarwal S."/>
            <person name="Srivastava S."/>
            <person name="Singh M."/>
            <person name="Iquebal M.A."/>
            <person name="Jaiswal S."/>
            <person name="Angadi U.B."/>
            <person name="Kumar N."/>
            <person name="Raza M."/>
            <person name="Shah T.M."/>
            <person name="Rai A."/>
            <person name="Jena J.K."/>
        </authorList>
    </citation>
    <scope>NUCLEOTIDE SEQUENCE [LARGE SCALE GENOMIC DNA]</scope>
    <source>
        <strain evidence="1">DASCIFA01</strain>
        <tissue evidence="1">Testis</tissue>
    </source>
</reference>
<sequence>MARGSLVWTDSKVELLLRVALDYKARKAQDNVDWESCQSKYVDMLAQFLEQYPSETNQDFPHVKEEITSGHGRVVLLYFELCEQVWGGSPATTTIASGIETDELEDSVAPSPATSSSSLVEVDAESEAEVQAVDGSVAINPTVKQRRDLLQVCIYCHIIVVYCWLCFNECVDVSVKFKIILAFQ</sequence>
<dbReference type="Proteomes" id="UP000290572">
    <property type="component" value="Unassembled WGS sequence"/>
</dbReference>